<comment type="subcellular location">
    <subcellularLocation>
        <location evidence="1">Membrane</location>
        <topology evidence="1">Multi-pass membrane protein</topology>
    </subcellularLocation>
</comment>
<keyword evidence="9" id="KW-1185">Reference proteome</keyword>
<evidence type="ECO:0000256" key="6">
    <source>
        <dbReference type="ARBA" id="ARBA00023136"/>
    </source>
</evidence>
<protein>
    <recommendedName>
        <fullName evidence="7">ABC transporter domain-containing protein</fullName>
    </recommendedName>
</protein>
<evidence type="ECO:0000313" key="9">
    <source>
        <dbReference type="Proteomes" id="UP000054495"/>
    </source>
</evidence>
<accession>A0A0D6LK14</accession>
<evidence type="ECO:0000256" key="4">
    <source>
        <dbReference type="ARBA" id="ARBA00022692"/>
    </source>
</evidence>
<keyword evidence="5" id="KW-1133">Transmembrane helix</keyword>
<proteinExistence type="inferred from homology"/>
<dbReference type="GO" id="GO:0016887">
    <property type="term" value="F:ATP hydrolysis activity"/>
    <property type="evidence" value="ECO:0007669"/>
    <property type="project" value="InterPro"/>
</dbReference>
<evidence type="ECO:0000256" key="1">
    <source>
        <dbReference type="ARBA" id="ARBA00004141"/>
    </source>
</evidence>
<dbReference type="Proteomes" id="UP000054495">
    <property type="component" value="Unassembled WGS sequence"/>
</dbReference>
<comment type="similarity">
    <text evidence="2">Belongs to the ABC transporter superfamily. ABCG family. Eye pigment precursor importer (TC 3.A.1.204) subfamily.</text>
</comment>
<dbReference type="PANTHER" id="PTHR48041:SF139">
    <property type="entry name" value="PROTEIN SCARLET"/>
    <property type="match status" value="1"/>
</dbReference>
<dbReference type="EMBL" id="KE125106">
    <property type="protein sequence ID" value="EPB71503.1"/>
    <property type="molecule type" value="Genomic_DNA"/>
</dbReference>
<dbReference type="Pfam" id="PF00005">
    <property type="entry name" value="ABC_tran"/>
    <property type="match status" value="1"/>
</dbReference>
<dbReference type="SUPFAM" id="SSF52540">
    <property type="entry name" value="P-loop containing nucleoside triphosphate hydrolases"/>
    <property type="match status" value="1"/>
</dbReference>
<evidence type="ECO:0000259" key="7">
    <source>
        <dbReference type="Pfam" id="PF00005"/>
    </source>
</evidence>
<dbReference type="GO" id="GO:0005524">
    <property type="term" value="F:ATP binding"/>
    <property type="evidence" value="ECO:0007669"/>
    <property type="project" value="InterPro"/>
</dbReference>
<keyword evidence="6" id="KW-0472">Membrane</keyword>
<dbReference type="GO" id="GO:0042626">
    <property type="term" value="F:ATPase-coupled transmembrane transporter activity"/>
    <property type="evidence" value="ECO:0007669"/>
    <property type="project" value="TreeGrafter"/>
</dbReference>
<dbReference type="PANTHER" id="PTHR48041">
    <property type="entry name" value="ABC TRANSPORTER G FAMILY MEMBER 28"/>
    <property type="match status" value="1"/>
</dbReference>
<organism evidence="8 9">
    <name type="scientific">Ancylostoma ceylanicum</name>
    <dbReference type="NCBI Taxonomy" id="53326"/>
    <lineage>
        <taxon>Eukaryota</taxon>
        <taxon>Metazoa</taxon>
        <taxon>Ecdysozoa</taxon>
        <taxon>Nematoda</taxon>
        <taxon>Chromadorea</taxon>
        <taxon>Rhabditida</taxon>
        <taxon>Rhabditina</taxon>
        <taxon>Rhabditomorpha</taxon>
        <taxon>Strongyloidea</taxon>
        <taxon>Ancylostomatidae</taxon>
        <taxon>Ancylostomatinae</taxon>
        <taxon>Ancylostoma</taxon>
    </lineage>
</organism>
<sequence length="96" mass="10529">MCIQRVYALSVSHTNYLVNGLAKPGELMAIMGASGAGKTCLLNVLASRNLNNMQVEGSVRAILRMGGGYRSRRQLRKVEEVMSEVSELTSFSLTRH</sequence>
<evidence type="ECO:0000256" key="2">
    <source>
        <dbReference type="ARBA" id="ARBA00005814"/>
    </source>
</evidence>
<gene>
    <name evidence="8" type="ORF">ANCCEY_09402</name>
</gene>
<dbReference type="InterPro" id="IPR050352">
    <property type="entry name" value="ABCG_transporters"/>
</dbReference>
<reference evidence="8 9" key="1">
    <citation type="submission" date="2013-05" db="EMBL/GenBank/DDBJ databases">
        <title>Draft genome of the parasitic nematode Anyclostoma ceylanicum.</title>
        <authorList>
            <person name="Mitreva M."/>
        </authorList>
    </citation>
    <scope>NUCLEOTIDE SEQUENCE [LARGE SCALE GENOMIC DNA]</scope>
</reference>
<name>A0A0D6LK14_9BILA</name>
<feature type="domain" description="ABC transporter" evidence="7">
    <location>
        <begin position="22"/>
        <end position="59"/>
    </location>
</feature>
<keyword evidence="3" id="KW-0813">Transport</keyword>
<keyword evidence="4" id="KW-0812">Transmembrane</keyword>
<evidence type="ECO:0000256" key="3">
    <source>
        <dbReference type="ARBA" id="ARBA00022448"/>
    </source>
</evidence>
<evidence type="ECO:0000256" key="5">
    <source>
        <dbReference type="ARBA" id="ARBA00022989"/>
    </source>
</evidence>
<dbReference type="GO" id="GO:0005886">
    <property type="term" value="C:plasma membrane"/>
    <property type="evidence" value="ECO:0007669"/>
    <property type="project" value="TreeGrafter"/>
</dbReference>
<dbReference type="AlphaFoldDB" id="A0A0D6LK14"/>
<dbReference type="InterPro" id="IPR027417">
    <property type="entry name" value="P-loop_NTPase"/>
</dbReference>
<evidence type="ECO:0000313" key="8">
    <source>
        <dbReference type="EMBL" id="EPB71503.1"/>
    </source>
</evidence>
<dbReference type="Gene3D" id="3.40.50.300">
    <property type="entry name" value="P-loop containing nucleotide triphosphate hydrolases"/>
    <property type="match status" value="1"/>
</dbReference>
<dbReference type="InterPro" id="IPR003439">
    <property type="entry name" value="ABC_transporter-like_ATP-bd"/>
</dbReference>